<accession>A0A3P7RPR1</accession>
<dbReference type="Proteomes" id="UP000281553">
    <property type="component" value="Unassembled WGS sequence"/>
</dbReference>
<keyword evidence="3" id="KW-1185">Reference proteome</keyword>
<sequence length="75" mass="7798">MGIDSSEIADVPATTKSMKRSGTSRVGVTVNSSGPTNVGLDRPAGTSTSASNVNSTKKEDKKGKPKSQPSRFKFP</sequence>
<name>A0A3P7RPR1_DIBLA</name>
<evidence type="ECO:0000313" key="3">
    <source>
        <dbReference type="Proteomes" id="UP000281553"/>
    </source>
</evidence>
<evidence type="ECO:0000256" key="1">
    <source>
        <dbReference type="SAM" id="MobiDB-lite"/>
    </source>
</evidence>
<feature type="compositionally biased region" description="Polar residues" evidence="1">
    <location>
        <begin position="45"/>
        <end position="55"/>
    </location>
</feature>
<feature type="compositionally biased region" description="Polar residues" evidence="1">
    <location>
        <begin position="14"/>
        <end position="36"/>
    </location>
</feature>
<dbReference type="AlphaFoldDB" id="A0A3P7RPR1"/>
<evidence type="ECO:0000313" key="2">
    <source>
        <dbReference type="EMBL" id="VDN42769.1"/>
    </source>
</evidence>
<dbReference type="EMBL" id="UYRU01105637">
    <property type="protein sequence ID" value="VDN42769.1"/>
    <property type="molecule type" value="Genomic_DNA"/>
</dbReference>
<proteinExistence type="predicted"/>
<feature type="region of interest" description="Disordered" evidence="1">
    <location>
        <begin position="1"/>
        <end position="75"/>
    </location>
</feature>
<gene>
    <name evidence="2" type="ORF">DILT_LOCUS18903</name>
</gene>
<reference evidence="2 3" key="1">
    <citation type="submission" date="2018-11" db="EMBL/GenBank/DDBJ databases">
        <authorList>
            <consortium name="Pathogen Informatics"/>
        </authorList>
    </citation>
    <scope>NUCLEOTIDE SEQUENCE [LARGE SCALE GENOMIC DNA]</scope>
</reference>
<organism evidence="2 3">
    <name type="scientific">Dibothriocephalus latus</name>
    <name type="common">Fish tapeworm</name>
    <name type="synonym">Diphyllobothrium latum</name>
    <dbReference type="NCBI Taxonomy" id="60516"/>
    <lineage>
        <taxon>Eukaryota</taxon>
        <taxon>Metazoa</taxon>
        <taxon>Spiralia</taxon>
        <taxon>Lophotrochozoa</taxon>
        <taxon>Platyhelminthes</taxon>
        <taxon>Cestoda</taxon>
        <taxon>Eucestoda</taxon>
        <taxon>Diphyllobothriidea</taxon>
        <taxon>Diphyllobothriidae</taxon>
        <taxon>Dibothriocephalus</taxon>
    </lineage>
</organism>
<protein>
    <submittedName>
        <fullName evidence="2">Uncharacterized protein</fullName>
    </submittedName>
</protein>